<evidence type="ECO:0000256" key="5">
    <source>
        <dbReference type="ARBA" id="ARBA00023157"/>
    </source>
</evidence>
<dbReference type="GO" id="GO:0009277">
    <property type="term" value="C:fungal-type cell wall"/>
    <property type="evidence" value="ECO:0007669"/>
    <property type="project" value="InterPro"/>
</dbReference>
<comment type="similarity">
    <text evidence="2 6">Belongs to the fungal hydrophobin family.</text>
</comment>
<organism evidence="8 9">
    <name type="scientific">Pyrrhoderma noxium</name>
    <dbReference type="NCBI Taxonomy" id="2282107"/>
    <lineage>
        <taxon>Eukaryota</taxon>
        <taxon>Fungi</taxon>
        <taxon>Dikarya</taxon>
        <taxon>Basidiomycota</taxon>
        <taxon>Agaricomycotina</taxon>
        <taxon>Agaricomycetes</taxon>
        <taxon>Hymenochaetales</taxon>
        <taxon>Hymenochaetaceae</taxon>
        <taxon>Pyrrhoderma</taxon>
    </lineage>
</organism>
<dbReference type="STRING" id="2282107.A0A286U5T0"/>
<comment type="subcellular location">
    <subcellularLocation>
        <location evidence="1 6">Secreted</location>
        <location evidence="1 6">Cell wall</location>
    </subcellularLocation>
</comment>
<evidence type="ECO:0000256" key="3">
    <source>
        <dbReference type="ARBA" id="ARBA00022512"/>
    </source>
</evidence>
<keyword evidence="4 6" id="KW-0964">Secreted</keyword>
<evidence type="ECO:0000256" key="6">
    <source>
        <dbReference type="RuleBase" id="RU365009"/>
    </source>
</evidence>
<gene>
    <name evidence="8" type="ORF">PNOK_0948600</name>
</gene>
<dbReference type="GO" id="GO:0005199">
    <property type="term" value="F:structural constituent of cell wall"/>
    <property type="evidence" value="ECO:0007669"/>
    <property type="project" value="InterPro"/>
</dbReference>
<feature type="compositionally biased region" description="Low complexity" evidence="7">
    <location>
        <begin position="70"/>
        <end position="93"/>
    </location>
</feature>
<dbReference type="InParanoid" id="A0A286U5T0"/>
<evidence type="ECO:0000313" key="9">
    <source>
        <dbReference type="Proteomes" id="UP000217199"/>
    </source>
</evidence>
<feature type="region of interest" description="Disordered" evidence="7">
    <location>
        <begin position="70"/>
        <end position="126"/>
    </location>
</feature>
<reference evidence="8 9" key="1">
    <citation type="journal article" date="2017" name="Mol. Ecol.">
        <title>Comparative and population genomic landscape of Phellinus noxius: A hypervariable fungus causing root rot in trees.</title>
        <authorList>
            <person name="Chung C.L."/>
            <person name="Lee T.J."/>
            <person name="Akiba M."/>
            <person name="Lee H.H."/>
            <person name="Kuo T.H."/>
            <person name="Liu D."/>
            <person name="Ke H.M."/>
            <person name="Yokoi T."/>
            <person name="Roa M.B."/>
            <person name="Lu M.J."/>
            <person name="Chang Y.Y."/>
            <person name="Ann P.J."/>
            <person name="Tsai J.N."/>
            <person name="Chen C.Y."/>
            <person name="Tzean S.S."/>
            <person name="Ota Y."/>
            <person name="Hattori T."/>
            <person name="Sahashi N."/>
            <person name="Liou R.F."/>
            <person name="Kikuchi T."/>
            <person name="Tsai I.J."/>
        </authorList>
    </citation>
    <scope>NUCLEOTIDE SEQUENCE [LARGE SCALE GENOMIC DNA]</scope>
    <source>
        <strain evidence="8 9">FFPRI411160</strain>
    </source>
</reference>
<proteinExistence type="inferred from homology"/>
<keyword evidence="6" id="KW-0732">Signal</keyword>
<feature type="signal peptide" evidence="6">
    <location>
        <begin position="1"/>
        <end position="26"/>
    </location>
</feature>
<feature type="compositionally biased region" description="Low complexity" evidence="7">
    <location>
        <begin position="108"/>
        <end position="126"/>
    </location>
</feature>
<feature type="compositionally biased region" description="Polar residues" evidence="7">
    <location>
        <begin position="94"/>
        <end position="107"/>
    </location>
</feature>
<evidence type="ECO:0000256" key="2">
    <source>
        <dbReference type="ARBA" id="ARBA00010446"/>
    </source>
</evidence>
<dbReference type="OrthoDB" id="4225815at2759"/>
<evidence type="ECO:0000256" key="1">
    <source>
        <dbReference type="ARBA" id="ARBA00004191"/>
    </source>
</evidence>
<comment type="caution">
    <text evidence="8">The sequence shown here is derived from an EMBL/GenBank/DDBJ whole genome shotgun (WGS) entry which is preliminary data.</text>
</comment>
<dbReference type="Proteomes" id="UP000217199">
    <property type="component" value="Unassembled WGS sequence"/>
</dbReference>
<evidence type="ECO:0000256" key="7">
    <source>
        <dbReference type="SAM" id="MobiDB-lite"/>
    </source>
</evidence>
<keyword evidence="5 6" id="KW-1015">Disulfide bond</keyword>
<keyword evidence="9" id="KW-1185">Reference proteome</keyword>
<evidence type="ECO:0000313" key="8">
    <source>
        <dbReference type="EMBL" id="PAV14933.1"/>
    </source>
</evidence>
<dbReference type="EMBL" id="NBII01000011">
    <property type="protein sequence ID" value="PAV14933.1"/>
    <property type="molecule type" value="Genomic_DNA"/>
</dbReference>
<dbReference type="CDD" id="cd23507">
    <property type="entry name" value="hydrophobin_I"/>
    <property type="match status" value="1"/>
</dbReference>
<dbReference type="AlphaFoldDB" id="A0A286U5T0"/>
<dbReference type="Pfam" id="PF01185">
    <property type="entry name" value="Hydrophobin"/>
    <property type="match status" value="1"/>
</dbReference>
<evidence type="ECO:0000256" key="4">
    <source>
        <dbReference type="ARBA" id="ARBA00022525"/>
    </source>
</evidence>
<protein>
    <recommendedName>
        <fullName evidence="6">Hydrophobin</fullName>
    </recommendedName>
</protein>
<feature type="chain" id="PRO_5013985847" description="Hydrophobin" evidence="6">
    <location>
        <begin position="27"/>
        <end position="246"/>
    </location>
</feature>
<accession>A0A286U5T0</accession>
<sequence length="246" mass="25152">MKLAIFSLVAIALPLFVIDSATQIQAAIIYIPDFPCAKEIYSFSYSKACSCSDGPESSISTAVITPTSKSHSISSSHSTSSSHPTGSTYSTSSKVSTLGPISTSIRFTTTRNPKPTTTSSSSAKSYTSTSSSISIISTSPIGTVVPTYTGSAPISAPSSVESSCNTGTVQCCNSVEPASSENASRLFSLLGFVPQDANVPVGMDCTPINIAGVGSGGSCNAQTVCCENTQFNGLINIGCSPISFSL</sequence>
<name>A0A286U5T0_9AGAM</name>
<dbReference type="SMART" id="SM00075">
    <property type="entry name" value="HYDRO"/>
    <property type="match status" value="1"/>
</dbReference>
<keyword evidence="3 6" id="KW-0134">Cell wall</keyword>
<dbReference type="InterPro" id="IPR001338">
    <property type="entry name" value="Class_I_Hydrophobin"/>
</dbReference>